<dbReference type="GO" id="GO:0007596">
    <property type="term" value="P:blood coagulation"/>
    <property type="evidence" value="ECO:0007669"/>
    <property type="project" value="UniProtKB-KW"/>
</dbReference>
<evidence type="ECO:0000256" key="12">
    <source>
        <dbReference type="ARBA" id="ARBA00023139"/>
    </source>
</evidence>
<reference evidence="19" key="1">
    <citation type="submission" date="2025-08" db="UniProtKB">
        <authorList>
            <consortium name="Ensembl"/>
        </authorList>
    </citation>
    <scope>IDENTIFICATION</scope>
</reference>
<keyword evidence="8" id="KW-0732">Signal</keyword>
<keyword evidence="20" id="KW-1185">Reference proteome</keyword>
<reference evidence="19" key="2">
    <citation type="submission" date="2025-09" db="UniProtKB">
        <authorList>
            <consortium name="Ensembl"/>
        </authorList>
    </citation>
    <scope>IDENTIFICATION</scope>
</reference>
<protein>
    <recommendedName>
        <fullName evidence="5">Tissue factor</fullName>
    </recommendedName>
    <alternativeName>
        <fullName evidence="16">Coagulation factor III</fullName>
    </alternativeName>
</protein>
<proteinExistence type="inferred from homology"/>
<dbReference type="Ensembl" id="ENSNMLT00000042477.1">
    <property type="protein sequence ID" value="ENSNMLP00000038160.1"/>
    <property type="gene ID" value="ENSNMLG00000023557.1"/>
</dbReference>
<dbReference type="AlphaFoldDB" id="A0A8C6UK61"/>
<keyword evidence="7" id="KW-0356">Hemostasis</keyword>
<keyword evidence="15" id="KW-0449">Lipoprotein</keyword>
<dbReference type="PRINTS" id="PR00346">
    <property type="entry name" value="TISSUEFACTOR"/>
</dbReference>
<evidence type="ECO:0000256" key="8">
    <source>
        <dbReference type="ARBA" id="ARBA00022729"/>
    </source>
</evidence>
<evidence type="ECO:0000256" key="13">
    <source>
        <dbReference type="ARBA" id="ARBA00023157"/>
    </source>
</evidence>
<comment type="subunit">
    <text evidence="4">Interacts with HSPE; the interaction, inhibited by heparin, promotes the generation of activated factor X and activates coagulation in the presence of activated factor VII.</text>
</comment>
<evidence type="ECO:0000256" key="14">
    <source>
        <dbReference type="ARBA" id="ARBA00023180"/>
    </source>
</evidence>
<evidence type="ECO:0000256" key="6">
    <source>
        <dbReference type="ARBA" id="ARBA00022692"/>
    </source>
</evidence>
<evidence type="ECO:0000313" key="20">
    <source>
        <dbReference type="Proteomes" id="UP000694523"/>
    </source>
</evidence>
<evidence type="ECO:0000256" key="7">
    <source>
        <dbReference type="ARBA" id="ARBA00022696"/>
    </source>
</evidence>
<organism evidence="19 20">
    <name type="scientific">Neogobius melanostomus</name>
    <name type="common">round goby</name>
    <dbReference type="NCBI Taxonomy" id="47308"/>
    <lineage>
        <taxon>Eukaryota</taxon>
        <taxon>Metazoa</taxon>
        <taxon>Chordata</taxon>
        <taxon>Craniata</taxon>
        <taxon>Vertebrata</taxon>
        <taxon>Euteleostomi</taxon>
        <taxon>Actinopterygii</taxon>
        <taxon>Neopterygii</taxon>
        <taxon>Teleostei</taxon>
        <taxon>Neoteleostei</taxon>
        <taxon>Acanthomorphata</taxon>
        <taxon>Gobiaria</taxon>
        <taxon>Gobiiformes</taxon>
        <taxon>Gobioidei</taxon>
        <taxon>Gobiidae</taxon>
        <taxon>Benthophilinae</taxon>
        <taxon>Neogobiini</taxon>
        <taxon>Neogobius</taxon>
    </lineage>
</organism>
<dbReference type="Pfam" id="PF01108">
    <property type="entry name" value="Tissue_fac"/>
    <property type="match status" value="1"/>
</dbReference>
<evidence type="ECO:0000256" key="10">
    <source>
        <dbReference type="ARBA" id="ARBA00023084"/>
    </source>
</evidence>
<feature type="domain" description="Fibronectin type-III" evidence="17">
    <location>
        <begin position="2"/>
        <end position="38"/>
    </location>
</feature>
<dbReference type="InterPro" id="IPR050650">
    <property type="entry name" value="Type-II_Cytokine-TF_Rcpt"/>
</dbReference>
<dbReference type="InterPro" id="IPR015373">
    <property type="entry name" value="Interferon/interleukin_rcp_dom"/>
</dbReference>
<name>A0A8C6UK61_9GOBI</name>
<evidence type="ECO:0000256" key="5">
    <source>
        <dbReference type="ARBA" id="ARBA00018722"/>
    </source>
</evidence>
<accession>A0A8C6UK61</accession>
<comment type="similarity">
    <text evidence="3">Belongs to the tissue factor family.</text>
</comment>
<evidence type="ECO:0000256" key="11">
    <source>
        <dbReference type="ARBA" id="ARBA00023136"/>
    </source>
</evidence>
<comment type="function">
    <text evidence="1">Initiates blood coagulation by forming a complex with circulating factor VII or VIIa. The [TF:VIIa] complex activates factors IX or X by specific limited proteolysis. TF plays a role in normal hemostasis by initiating the cell-surface assembly and propagation of the coagulation protease cascade.</text>
</comment>
<dbReference type="PANTHER" id="PTHR20859:SF22">
    <property type="entry name" value="TISSUE FACTOR"/>
    <property type="match status" value="1"/>
</dbReference>
<dbReference type="Proteomes" id="UP000694523">
    <property type="component" value="Unplaced"/>
</dbReference>
<feature type="domain" description="Interferon/interleukin receptor" evidence="18">
    <location>
        <begin position="100"/>
        <end position="175"/>
    </location>
</feature>
<dbReference type="InterPro" id="IPR036116">
    <property type="entry name" value="FN3_sf"/>
</dbReference>
<keyword evidence="12" id="KW-0564">Palmitate</keyword>
<dbReference type="GO" id="GO:0005886">
    <property type="term" value="C:plasma membrane"/>
    <property type="evidence" value="ECO:0007669"/>
    <property type="project" value="TreeGrafter"/>
</dbReference>
<evidence type="ECO:0000259" key="17">
    <source>
        <dbReference type="Pfam" id="PF01108"/>
    </source>
</evidence>
<dbReference type="InterPro" id="IPR001187">
    <property type="entry name" value="Tissue_factor"/>
</dbReference>
<keyword evidence="9" id="KW-1133">Transmembrane helix</keyword>
<evidence type="ECO:0000256" key="9">
    <source>
        <dbReference type="ARBA" id="ARBA00022989"/>
    </source>
</evidence>
<evidence type="ECO:0000256" key="15">
    <source>
        <dbReference type="ARBA" id="ARBA00023288"/>
    </source>
</evidence>
<dbReference type="PANTHER" id="PTHR20859">
    <property type="entry name" value="INTERFERON/INTERLEUKIN RECEPTOR"/>
    <property type="match status" value="1"/>
</dbReference>
<keyword evidence="6" id="KW-0812">Transmembrane</keyword>
<evidence type="ECO:0000313" key="19">
    <source>
        <dbReference type="Ensembl" id="ENSNMLP00000038160.1"/>
    </source>
</evidence>
<evidence type="ECO:0000256" key="3">
    <source>
        <dbReference type="ARBA" id="ARBA00009197"/>
    </source>
</evidence>
<dbReference type="InterPro" id="IPR003961">
    <property type="entry name" value="FN3_dom"/>
</dbReference>
<evidence type="ECO:0000256" key="16">
    <source>
        <dbReference type="ARBA" id="ARBA00031171"/>
    </source>
</evidence>
<dbReference type="SUPFAM" id="SSF49265">
    <property type="entry name" value="Fibronectin type III"/>
    <property type="match status" value="2"/>
</dbReference>
<keyword evidence="14" id="KW-0325">Glycoprotein</keyword>
<keyword evidence="10" id="KW-0094">Blood coagulation</keyword>
<keyword evidence="13" id="KW-1015">Disulfide bond</keyword>
<evidence type="ECO:0000256" key="2">
    <source>
        <dbReference type="ARBA" id="ARBA00004479"/>
    </source>
</evidence>
<dbReference type="Gene3D" id="2.60.40.10">
    <property type="entry name" value="Immunoglobulins"/>
    <property type="match status" value="2"/>
</dbReference>
<comment type="subcellular location">
    <subcellularLocation>
        <location evidence="2">Membrane</location>
        <topology evidence="2">Single-pass type I membrane protein</topology>
    </subcellularLocation>
</comment>
<sequence>DPEPPQAEDVHWVSVDFKTVLHWSVPPSDYTYTVSYSEFLVHVTTASIVKLITKHSLFSRTFTADVVTEGIGNFDPEDFHTPAPLLQPLQLSAVSLTILKVAERSVTLNISDPLTGIHVQNKQLTIRDVLKKDLKYTVSYHKSASTRTKYMVVDSNLPLIPNLDPGQSYCFMVAALVRAVTHLPAGVVESTDLHLGLQHPGRRLMSHTHKKSQNFPYFW</sequence>
<keyword evidence="11" id="KW-0472">Membrane</keyword>
<evidence type="ECO:0000259" key="18">
    <source>
        <dbReference type="Pfam" id="PF09294"/>
    </source>
</evidence>
<evidence type="ECO:0000256" key="1">
    <source>
        <dbReference type="ARBA" id="ARBA00002201"/>
    </source>
</evidence>
<evidence type="ECO:0000256" key="4">
    <source>
        <dbReference type="ARBA" id="ARBA00011184"/>
    </source>
</evidence>
<dbReference type="GO" id="GO:0004896">
    <property type="term" value="F:cytokine receptor activity"/>
    <property type="evidence" value="ECO:0007669"/>
    <property type="project" value="TreeGrafter"/>
</dbReference>
<dbReference type="Pfam" id="PF09294">
    <property type="entry name" value="Interfer-bind"/>
    <property type="match status" value="1"/>
</dbReference>
<dbReference type="InterPro" id="IPR013783">
    <property type="entry name" value="Ig-like_fold"/>
</dbReference>